<dbReference type="PANTHER" id="PTHR10336:SF82">
    <property type="entry name" value="PHOSPHOINOSITIDE PHOSPHOLIPASE C"/>
    <property type="match status" value="1"/>
</dbReference>
<dbReference type="Gene3D" id="3.20.20.190">
    <property type="entry name" value="Phosphatidylinositol (PI) phosphodiesterase"/>
    <property type="match status" value="1"/>
</dbReference>
<dbReference type="InterPro" id="IPR017946">
    <property type="entry name" value="PLC-like_Pdiesterase_TIM-brl"/>
</dbReference>
<dbReference type="InterPro" id="IPR035892">
    <property type="entry name" value="C2_domain_sf"/>
</dbReference>
<dbReference type="PROSITE" id="PS50007">
    <property type="entry name" value="PIPLC_X_DOMAIN"/>
    <property type="match status" value="1"/>
</dbReference>
<dbReference type="Gene3D" id="2.60.40.150">
    <property type="entry name" value="C2 domain"/>
    <property type="match status" value="1"/>
</dbReference>
<dbReference type="InterPro" id="IPR000008">
    <property type="entry name" value="C2_dom"/>
</dbReference>
<dbReference type="SMART" id="SM00149">
    <property type="entry name" value="PLCYc"/>
    <property type="match status" value="1"/>
</dbReference>
<accession>A0A9Q9EFA8</accession>
<dbReference type="SMART" id="SM00239">
    <property type="entry name" value="C2"/>
    <property type="match status" value="1"/>
</dbReference>
<sequence>MAQAHTLSPTITKHAKTFFEQSAQQITFEEYLQKLEAPESCAALPIDVDTSHPISHYYISSSHNTYLSGNQLWSKSSEDSYKEVLKQGCRCIEIDLWDGDSPSSSEVEGDKNDSKDVNKLSGLLKKKLNRLRSKSDPKEAEPDTPGKETAMPIPWRTASGRSEPVVYHGYTATKEISFRKVCEVVRKYAFYRTPLPLVVSLEVHCSSPQQEIVCELMQDYWGEYLHKLPADFSDTTPLPPLESLSKRILVKVKFVPPEKAKKAAADENDEEDSASEDEDSTKKSKIIDELSNMGIFTRAFHFQGFNHPSATIPTHVFSFGESKLIKACEEQPDELFKHNLHYLMRAYPKGTRLRSTNLDPAPFWRHGVQMVALNFQKLNAANMLNFAQFEATGGYVLKPHGFLPTVDIDQPKPLRKTVDINVRIHAAQALGTPDDPPNAYIKCELHVESNEELTQNAIPKGGKNKGGEWKRKTKSVERRDPDFDELLEFQGVHSIMPELSFLRLKVMDDNSYQKDSLLGWACYRLDRLPPGLLLVQLRGEDYRFNGSKLLLSTTINWRQ</sequence>
<keyword evidence="1" id="KW-0807">Transducer</keyword>
<dbReference type="InterPro" id="IPR001711">
    <property type="entry name" value="PLipase_C_Pinositol-sp_Y"/>
</dbReference>
<comment type="catalytic activity">
    <reaction evidence="2">
        <text>a 1,2-diacyl-sn-glycero-3-phospho-(1D-myo-inositol-4,5-bisphosphate) + H2O = 1D-myo-inositol 1,4,5-trisphosphate + a 1,2-diacyl-sn-glycerol + H(+)</text>
        <dbReference type="Rhea" id="RHEA:33179"/>
        <dbReference type="ChEBI" id="CHEBI:15377"/>
        <dbReference type="ChEBI" id="CHEBI:15378"/>
        <dbReference type="ChEBI" id="CHEBI:17815"/>
        <dbReference type="ChEBI" id="CHEBI:58456"/>
        <dbReference type="ChEBI" id="CHEBI:203600"/>
        <dbReference type="EC" id="3.1.4.11"/>
    </reaction>
</comment>
<feature type="region of interest" description="Disordered" evidence="3">
    <location>
        <begin position="456"/>
        <end position="476"/>
    </location>
</feature>
<dbReference type="CDD" id="cd00275">
    <property type="entry name" value="C2_PLC_like"/>
    <property type="match status" value="1"/>
</dbReference>
<dbReference type="PANTHER" id="PTHR10336">
    <property type="entry name" value="PHOSPHOINOSITIDE-SPECIFIC PHOSPHOLIPASE C FAMILY PROTEIN"/>
    <property type="match status" value="1"/>
</dbReference>
<feature type="domain" description="PI-PLC Y-box" evidence="5">
    <location>
        <begin position="290"/>
        <end position="399"/>
    </location>
</feature>
<feature type="compositionally biased region" description="Basic and acidic residues" evidence="3">
    <location>
        <begin position="465"/>
        <end position="476"/>
    </location>
</feature>
<keyword evidence="2" id="KW-0442">Lipid degradation</keyword>
<keyword evidence="2" id="KW-0443">Lipid metabolism</keyword>
<feature type="domain" description="C2" evidence="4">
    <location>
        <begin position="398"/>
        <end position="538"/>
    </location>
</feature>
<proteinExistence type="predicted"/>
<evidence type="ECO:0000313" key="6">
    <source>
        <dbReference type="EMBL" id="USW47013.1"/>
    </source>
</evidence>
<dbReference type="GO" id="GO:0051209">
    <property type="term" value="P:release of sequestered calcium ion into cytosol"/>
    <property type="evidence" value="ECO:0007669"/>
    <property type="project" value="TreeGrafter"/>
</dbReference>
<evidence type="ECO:0000259" key="5">
    <source>
        <dbReference type="PROSITE" id="PS50008"/>
    </source>
</evidence>
<dbReference type="EMBL" id="CP099418">
    <property type="protein sequence ID" value="USW47013.1"/>
    <property type="molecule type" value="Genomic_DNA"/>
</dbReference>
<dbReference type="AlphaFoldDB" id="A0A9Q9EFA8"/>
<dbReference type="SMART" id="SM00148">
    <property type="entry name" value="PLCXc"/>
    <property type="match status" value="1"/>
</dbReference>
<dbReference type="PROSITE" id="PS50008">
    <property type="entry name" value="PIPLC_Y_DOMAIN"/>
    <property type="match status" value="1"/>
</dbReference>
<feature type="region of interest" description="Disordered" evidence="3">
    <location>
        <begin position="261"/>
        <end position="283"/>
    </location>
</feature>
<dbReference type="GO" id="GO:0016042">
    <property type="term" value="P:lipid catabolic process"/>
    <property type="evidence" value="ECO:0007669"/>
    <property type="project" value="UniProtKB-KW"/>
</dbReference>
<feature type="compositionally biased region" description="Basic and acidic residues" evidence="3">
    <location>
        <begin position="133"/>
        <end position="146"/>
    </location>
</feature>
<evidence type="ECO:0000256" key="1">
    <source>
        <dbReference type="ARBA" id="ARBA00023224"/>
    </source>
</evidence>
<dbReference type="GO" id="GO:0048015">
    <property type="term" value="P:phosphatidylinositol-mediated signaling"/>
    <property type="evidence" value="ECO:0007669"/>
    <property type="project" value="TreeGrafter"/>
</dbReference>
<dbReference type="InterPro" id="IPR001192">
    <property type="entry name" value="PI-PLC_fam"/>
</dbReference>
<gene>
    <name evidence="6" type="ORF">Slin15195_G003320</name>
</gene>
<feature type="region of interest" description="Disordered" evidence="3">
    <location>
        <begin position="131"/>
        <end position="155"/>
    </location>
</feature>
<dbReference type="Proteomes" id="UP001056384">
    <property type="component" value="Chromosome 1"/>
</dbReference>
<protein>
    <recommendedName>
        <fullName evidence="2">Phosphoinositide phospholipase C</fullName>
        <ecNumber evidence="2">3.1.4.11</ecNumber>
    </recommendedName>
</protein>
<keyword evidence="2" id="KW-0378">Hydrolase</keyword>
<dbReference type="Pfam" id="PF00168">
    <property type="entry name" value="C2"/>
    <property type="match status" value="1"/>
</dbReference>
<keyword evidence="7" id="KW-1185">Reference proteome</keyword>
<dbReference type="PRINTS" id="PR00390">
    <property type="entry name" value="PHPHLIPASEC"/>
</dbReference>
<name>A0A9Q9EFA8_9PEZI</name>
<organism evidence="6 7">
    <name type="scientific">Septoria linicola</name>
    <dbReference type="NCBI Taxonomy" id="215465"/>
    <lineage>
        <taxon>Eukaryota</taxon>
        <taxon>Fungi</taxon>
        <taxon>Dikarya</taxon>
        <taxon>Ascomycota</taxon>
        <taxon>Pezizomycotina</taxon>
        <taxon>Dothideomycetes</taxon>
        <taxon>Dothideomycetidae</taxon>
        <taxon>Mycosphaerellales</taxon>
        <taxon>Mycosphaerellaceae</taxon>
        <taxon>Septoria</taxon>
    </lineage>
</organism>
<evidence type="ECO:0000256" key="2">
    <source>
        <dbReference type="RuleBase" id="RU361133"/>
    </source>
</evidence>
<evidence type="ECO:0000259" key="4">
    <source>
        <dbReference type="PROSITE" id="PS50004"/>
    </source>
</evidence>
<evidence type="ECO:0000313" key="7">
    <source>
        <dbReference type="Proteomes" id="UP001056384"/>
    </source>
</evidence>
<dbReference type="InterPro" id="IPR000909">
    <property type="entry name" value="PLipase_C_PInositol-sp_X_dom"/>
</dbReference>
<dbReference type="PROSITE" id="PS50004">
    <property type="entry name" value="C2"/>
    <property type="match status" value="1"/>
</dbReference>
<evidence type="ECO:0000256" key="3">
    <source>
        <dbReference type="SAM" id="MobiDB-lite"/>
    </source>
</evidence>
<feature type="compositionally biased region" description="Acidic residues" evidence="3">
    <location>
        <begin position="266"/>
        <end position="279"/>
    </location>
</feature>
<dbReference type="OrthoDB" id="269822at2759"/>
<dbReference type="Pfam" id="PF00388">
    <property type="entry name" value="PI-PLC-X"/>
    <property type="match status" value="1"/>
</dbReference>
<dbReference type="SUPFAM" id="SSF51695">
    <property type="entry name" value="PLC-like phosphodiesterases"/>
    <property type="match status" value="1"/>
</dbReference>
<dbReference type="SUPFAM" id="SSF49562">
    <property type="entry name" value="C2 domain (Calcium/lipid-binding domain, CaLB)"/>
    <property type="match status" value="1"/>
</dbReference>
<dbReference type="EC" id="3.1.4.11" evidence="2"/>
<dbReference type="Pfam" id="PF00387">
    <property type="entry name" value="PI-PLC-Y"/>
    <property type="match status" value="1"/>
</dbReference>
<reference evidence="6" key="1">
    <citation type="submission" date="2022-06" db="EMBL/GenBank/DDBJ databases">
        <title>Complete genome sequences of two strains of the flax pathogen Septoria linicola.</title>
        <authorList>
            <person name="Lapalu N."/>
            <person name="Simon A."/>
            <person name="Demenou B."/>
            <person name="Paumier D."/>
            <person name="Guillot M.-P."/>
            <person name="Gout L."/>
            <person name="Valade R."/>
        </authorList>
    </citation>
    <scope>NUCLEOTIDE SEQUENCE</scope>
    <source>
        <strain evidence="6">SE15195</strain>
    </source>
</reference>
<dbReference type="GO" id="GO:0004435">
    <property type="term" value="F:phosphatidylinositol-4,5-bisphosphate phospholipase C activity"/>
    <property type="evidence" value="ECO:0007669"/>
    <property type="project" value="UniProtKB-EC"/>
</dbReference>